<comment type="caution">
    <text evidence="1">The sequence shown here is derived from an EMBL/GenBank/DDBJ whole genome shotgun (WGS) entry which is preliminary data.</text>
</comment>
<accession>A0ABX4YN92</accession>
<evidence type="ECO:0008006" key="3">
    <source>
        <dbReference type="Google" id="ProtNLM"/>
    </source>
</evidence>
<evidence type="ECO:0000313" key="2">
    <source>
        <dbReference type="Proteomes" id="UP000094669"/>
    </source>
</evidence>
<proteinExistence type="predicted"/>
<dbReference type="EMBL" id="MCRM02000001">
    <property type="protein sequence ID" value="PNV76743.1"/>
    <property type="molecule type" value="Genomic_DNA"/>
</dbReference>
<reference evidence="1" key="1">
    <citation type="submission" date="2018-01" db="EMBL/GenBank/DDBJ databases">
        <title>Genomic characterization of Leptospira inadai serogroup Lyme isolated from captured rat in Brazil and comparative analysis with human reference strain.</title>
        <authorList>
            <person name="Moreno L.Z."/>
            <person name="Loureiro A.P."/>
            <person name="Miraglia F."/>
            <person name="Kremer F.S."/>
            <person name="Eslabao M.R."/>
            <person name="Dellagostin O.A."/>
            <person name="Lilenbaum W."/>
            <person name="Moreno A.M."/>
        </authorList>
    </citation>
    <scope>NUCLEOTIDE SEQUENCE [LARGE SCALE GENOMIC DNA]</scope>
    <source>
        <strain evidence="1">M34/99</strain>
    </source>
</reference>
<keyword evidence="2" id="KW-1185">Reference proteome</keyword>
<protein>
    <recommendedName>
        <fullName evidence="3">DNA-binding helix-turn-helix protein</fullName>
    </recommendedName>
</protein>
<evidence type="ECO:0000313" key="1">
    <source>
        <dbReference type="EMBL" id="PNV76743.1"/>
    </source>
</evidence>
<organism evidence="1 2">
    <name type="scientific">Leptospira inadai serovar Lyme</name>
    <dbReference type="NCBI Taxonomy" id="293084"/>
    <lineage>
        <taxon>Bacteria</taxon>
        <taxon>Pseudomonadati</taxon>
        <taxon>Spirochaetota</taxon>
        <taxon>Spirochaetia</taxon>
        <taxon>Leptospirales</taxon>
        <taxon>Leptospiraceae</taxon>
        <taxon>Leptospira</taxon>
    </lineage>
</organism>
<gene>
    <name evidence="1" type="ORF">BES34_000155</name>
</gene>
<name>A0ABX4YN92_9LEPT</name>
<sequence>MSKKLKKTNTIGNRLQIAFKELEISREEGAETIGTSLATINRYLCDQETIPEFRMDLLLIKKGVSKEFVFKNKGIPKATWEERLNFVEKEKALINEIRHNAVLKELISKLSKLSDENLKFISVFLSKLKP</sequence>
<dbReference type="Proteomes" id="UP000094669">
    <property type="component" value="Unassembled WGS sequence"/>
</dbReference>